<feature type="transmembrane region" description="Helical" evidence="1">
    <location>
        <begin position="134"/>
        <end position="155"/>
    </location>
</feature>
<evidence type="ECO:0000256" key="1">
    <source>
        <dbReference type="SAM" id="Phobius"/>
    </source>
</evidence>
<evidence type="ECO:0000313" key="2">
    <source>
        <dbReference type="EMBL" id="THB61609.1"/>
    </source>
</evidence>
<feature type="transmembrane region" description="Helical" evidence="1">
    <location>
        <begin position="90"/>
        <end position="111"/>
    </location>
</feature>
<name>A0A4V3TV59_9ENTE</name>
<feature type="transmembrane region" description="Helical" evidence="1">
    <location>
        <begin position="192"/>
        <end position="212"/>
    </location>
</feature>
<feature type="transmembrane region" description="Helical" evidence="1">
    <location>
        <begin position="224"/>
        <end position="246"/>
    </location>
</feature>
<evidence type="ECO:0000313" key="3">
    <source>
        <dbReference type="Proteomes" id="UP000310506"/>
    </source>
</evidence>
<dbReference type="EMBL" id="SDGV01000010">
    <property type="protein sequence ID" value="THB61609.1"/>
    <property type="molecule type" value="Genomic_DNA"/>
</dbReference>
<feature type="transmembrane region" description="Helical" evidence="1">
    <location>
        <begin position="412"/>
        <end position="429"/>
    </location>
</feature>
<dbReference type="Proteomes" id="UP000310506">
    <property type="component" value="Unassembled WGS sequence"/>
</dbReference>
<feature type="transmembrane region" description="Helical" evidence="1">
    <location>
        <begin position="505"/>
        <end position="525"/>
    </location>
</feature>
<feature type="transmembrane region" description="Helical" evidence="1">
    <location>
        <begin position="480"/>
        <end position="499"/>
    </location>
</feature>
<comment type="caution">
    <text evidence="2">The sequence shown here is derived from an EMBL/GenBank/DDBJ whole genome shotgun (WGS) entry which is preliminary data.</text>
</comment>
<protein>
    <submittedName>
        <fullName evidence="2">Uncharacterized protein</fullName>
    </submittedName>
</protein>
<accession>A0A4V3TV59</accession>
<proteinExistence type="predicted"/>
<dbReference type="RefSeq" id="WP_136136382.1">
    <property type="nucleotide sequence ID" value="NZ_SDGV01000010.1"/>
</dbReference>
<feature type="transmembrane region" description="Helical" evidence="1">
    <location>
        <begin position="441"/>
        <end position="468"/>
    </location>
</feature>
<sequence length="537" mass="62186">MTIKNSSLIKYEQFRASTFANGFIYFLGRIPFLGKYVPTGMLYGDYALKKIISYFRWVFQFLWLFLKGSVALILSFFVSTLFDHFDYSFIFSWAIISFIFFAPLNTMYPLLSDQDLKFLQYFHQSKKEYVRNKLLLNQIMRLISIIPSLIIMGLFTKAVLLSLVVGISGFLFFNCLWLLIAQRLSVSRLPRLVKNSLLWIYLVVAFFAVLILSDEPPMDMFHYLIFNPVGIVVCLIGAFVFGYLFLNYRRFDDYVLASIASVETLSKWSSDVNKNSKDKYLSQGRSFSKKMTLGNTEKLKNVSGSAYLNGLFFIRFSDVLKKGLLYRVAGISIFGLAICLLNIFVPQINSVVTETRMYKILPPLFFIMYLLSFGKPVVQSLFINCDSSMLNYPFYREPKAIVRGFMYRFKQLLAYNSVILLTVLFWFGAFNAVNGFLLSRYFFLVLTVLLLSLSVLFSFHELFIYYLLQPFTSDMKVVNPVYKVVDGVFYFIAYMNIQIKHADLRYALFVSACSILYFIIGMLVISKIAPKTFKLKS</sequence>
<feature type="transmembrane region" description="Helical" evidence="1">
    <location>
        <begin position="357"/>
        <end position="374"/>
    </location>
</feature>
<keyword evidence="1" id="KW-0812">Transmembrane</keyword>
<keyword evidence="1" id="KW-0472">Membrane</keyword>
<reference evidence="2 3" key="1">
    <citation type="submission" date="2019-01" db="EMBL/GenBank/DDBJ databases">
        <title>Vagococcus silagei sp. nov. isolated from brewer's grain.</title>
        <authorList>
            <person name="Guu J.-R."/>
        </authorList>
    </citation>
    <scope>NUCLEOTIDE SEQUENCE [LARGE SCALE GENOMIC DNA]</scope>
    <source>
        <strain evidence="2 3">2B-2</strain>
    </source>
</reference>
<feature type="transmembrane region" description="Helical" evidence="1">
    <location>
        <begin position="57"/>
        <end position="78"/>
    </location>
</feature>
<dbReference type="OrthoDB" id="1710898at2"/>
<dbReference type="AlphaFoldDB" id="A0A4V3TV59"/>
<gene>
    <name evidence="2" type="ORF">ESZ54_03920</name>
</gene>
<feature type="transmembrane region" description="Helical" evidence="1">
    <location>
        <begin position="161"/>
        <end position="180"/>
    </location>
</feature>
<keyword evidence="1" id="KW-1133">Transmembrane helix</keyword>
<keyword evidence="3" id="KW-1185">Reference proteome</keyword>
<organism evidence="2 3">
    <name type="scientific">Vagococcus silagei</name>
    <dbReference type="NCBI Taxonomy" id="2508885"/>
    <lineage>
        <taxon>Bacteria</taxon>
        <taxon>Bacillati</taxon>
        <taxon>Bacillota</taxon>
        <taxon>Bacilli</taxon>
        <taxon>Lactobacillales</taxon>
        <taxon>Enterococcaceae</taxon>
        <taxon>Vagococcus</taxon>
    </lineage>
</organism>
<feature type="transmembrane region" description="Helical" evidence="1">
    <location>
        <begin position="324"/>
        <end position="345"/>
    </location>
</feature>